<dbReference type="UniPathway" id="UPA00610">
    <property type="reaction ID" value="UER00666"/>
</dbReference>
<dbReference type="Gene3D" id="2.70.40.10">
    <property type="match status" value="1"/>
</dbReference>
<dbReference type="FunFam" id="2.70.40.10:FF:000002">
    <property type="entry name" value="dUTP diphosphatase"/>
    <property type="match status" value="1"/>
</dbReference>
<dbReference type="EMBL" id="LIZY01000007">
    <property type="protein sequence ID" value="KPJ64775.1"/>
    <property type="molecule type" value="Genomic_DNA"/>
</dbReference>
<feature type="binding site" evidence="7">
    <location>
        <begin position="83"/>
        <end position="85"/>
    </location>
    <ligand>
        <name>substrate</name>
    </ligand>
</feature>
<dbReference type="GO" id="GO:0004170">
    <property type="term" value="F:dUTP diphosphatase activity"/>
    <property type="evidence" value="ECO:0007669"/>
    <property type="project" value="UniProtKB-UniRule"/>
</dbReference>
<name>A0A0S7XQR9_9BACT</name>
<feature type="binding site" evidence="7">
    <location>
        <position position="79"/>
    </location>
    <ligand>
        <name>substrate</name>
    </ligand>
</feature>
<dbReference type="HAMAP" id="MF_00116">
    <property type="entry name" value="dUTPase_bact"/>
    <property type="match status" value="1"/>
</dbReference>
<dbReference type="Proteomes" id="UP000052020">
    <property type="component" value="Unassembled WGS sequence"/>
</dbReference>
<dbReference type="InterPro" id="IPR029054">
    <property type="entry name" value="dUTPase-like"/>
</dbReference>
<dbReference type="InterPro" id="IPR033704">
    <property type="entry name" value="dUTPase_trimeric"/>
</dbReference>
<evidence type="ECO:0000256" key="7">
    <source>
        <dbReference type="HAMAP-Rule" id="MF_00116"/>
    </source>
</evidence>
<dbReference type="NCBIfam" id="NF001862">
    <property type="entry name" value="PRK00601.1"/>
    <property type="match status" value="1"/>
</dbReference>
<comment type="pathway">
    <text evidence="7">Pyrimidine metabolism; dUMP biosynthesis; dUMP from dCTP (dUTP route): step 2/2.</text>
</comment>
<dbReference type="NCBIfam" id="TIGR00576">
    <property type="entry name" value="dut"/>
    <property type="match status" value="1"/>
</dbReference>
<dbReference type="AlphaFoldDB" id="A0A0S7XQR9"/>
<evidence type="ECO:0000259" key="8">
    <source>
        <dbReference type="Pfam" id="PF00692"/>
    </source>
</evidence>
<evidence type="ECO:0000256" key="5">
    <source>
        <dbReference type="ARBA" id="ARBA00023080"/>
    </source>
</evidence>
<sequence>MKLQVERLPEGEGLPLPRYLTEHAAGMDLCAAVEGDLTLAPGEVRLIPTGFKVAVPVGCEAQIRPRSGLAARHGITLLNAPGTVDADYRGQVCVVVVNHGREPFVIRRGDRIAQMVIAPVVRVEVEEVAKLNDTARSEGGFGHTGI</sequence>
<evidence type="ECO:0000256" key="1">
    <source>
        <dbReference type="ARBA" id="ARBA00006581"/>
    </source>
</evidence>
<reference evidence="9 10" key="1">
    <citation type="journal article" date="2015" name="Microbiome">
        <title>Genomic resolution of linkages in carbon, nitrogen, and sulfur cycling among widespread estuary sediment bacteria.</title>
        <authorList>
            <person name="Baker B.J."/>
            <person name="Lazar C.S."/>
            <person name="Teske A.P."/>
            <person name="Dick G.J."/>
        </authorList>
    </citation>
    <scope>NUCLEOTIDE SEQUENCE [LARGE SCALE GENOMIC DNA]</scope>
    <source>
        <strain evidence="9">DG_56</strain>
    </source>
</reference>
<dbReference type="InterPro" id="IPR008181">
    <property type="entry name" value="dUTPase"/>
</dbReference>
<dbReference type="GO" id="GO:0046081">
    <property type="term" value="P:dUTP catabolic process"/>
    <property type="evidence" value="ECO:0007669"/>
    <property type="project" value="InterPro"/>
</dbReference>
<evidence type="ECO:0000256" key="3">
    <source>
        <dbReference type="ARBA" id="ARBA00022801"/>
    </source>
</evidence>
<dbReference type="PANTHER" id="PTHR11241">
    <property type="entry name" value="DEOXYURIDINE 5'-TRIPHOSPHATE NUCLEOTIDOHYDROLASE"/>
    <property type="match status" value="1"/>
</dbReference>
<protein>
    <recommendedName>
        <fullName evidence="7">Deoxyuridine 5'-triphosphate nucleotidohydrolase</fullName>
        <shortName evidence="7">dUTPase</shortName>
        <ecNumber evidence="7">3.6.1.23</ecNumber>
    </recommendedName>
    <alternativeName>
        <fullName evidence="7">dUTP pyrophosphatase</fullName>
    </alternativeName>
</protein>
<feature type="binding site" evidence="7">
    <location>
        <begin position="66"/>
        <end position="68"/>
    </location>
    <ligand>
        <name>substrate</name>
    </ligand>
</feature>
<dbReference type="PATRIC" id="fig|1704032.3.peg.863"/>
<dbReference type="Pfam" id="PF00692">
    <property type="entry name" value="dUTPase"/>
    <property type="match status" value="1"/>
</dbReference>
<accession>A0A0S7XQR9</accession>
<dbReference type="GO" id="GO:0006226">
    <property type="term" value="P:dUMP biosynthetic process"/>
    <property type="evidence" value="ECO:0007669"/>
    <property type="project" value="UniProtKB-UniRule"/>
</dbReference>
<comment type="caution">
    <text evidence="9">The sequence shown here is derived from an EMBL/GenBank/DDBJ whole genome shotgun (WGS) entry which is preliminary data.</text>
</comment>
<evidence type="ECO:0000313" key="10">
    <source>
        <dbReference type="Proteomes" id="UP000052020"/>
    </source>
</evidence>
<evidence type="ECO:0000256" key="2">
    <source>
        <dbReference type="ARBA" id="ARBA00022723"/>
    </source>
</evidence>
<dbReference type="SUPFAM" id="SSF51283">
    <property type="entry name" value="dUTPase-like"/>
    <property type="match status" value="1"/>
</dbReference>
<keyword evidence="5 7" id="KW-0546">Nucleotide metabolism</keyword>
<proteinExistence type="inferred from homology"/>
<comment type="catalytic activity">
    <reaction evidence="6 7">
        <text>dUTP + H2O = dUMP + diphosphate + H(+)</text>
        <dbReference type="Rhea" id="RHEA:10248"/>
        <dbReference type="ChEBI" id="CHEBI:15377"/>
        <dbReference type="ChEBI" id="CHEBI:15378"/>
        <dbReference type="ChEBI" id="CHEBI:33019"/>
        <dbReference type="ChEBI" id="CHEBI:61555"/>
        <dbReference type="ChEBI" id="CHEBI:246422"/>
        <dbReference type="EC" id="3.6.1.23"/>
    </reaction>
</comment>
<gene>
    <name evidence="7" type="primary">dut</name>
    <name evidence="9" type="ORF">AMK68_00560</name>
</gene>
<keyword evidence="2 7" id="KW-0479">Metal-binding</keyword>
<organism evidence="9 10">
    <name type="scientific">candidate division KD3-62 bacterium DG_56</name>
    <dbReference type="NCBI Taxonomy" id="1704032"/>
    <lineage>
        <taxon>Bacteria</taxon>
        <taxon>candidate division KD3-62</taxon>
    </lineage>
</organism>
<dbReference type="PANTHER" id="PTHR11241:SF0">
    <property type="entry name" value="DEOXYURIDINE 5'-TRIPHOSPHATE NUCLEOTIDOHYDROLASE"/>
    <property type="match status" value="1"/>
</dbReference>
<evidence type="ECO:0000256" key="6">
    <source>
        <dbReference type="ARBA" id="ARBA00047686"/>
    </source>
</evidence>
<dbReference type="InterPro" id="IPR036157">
    <property type="entry name" value="dUTPase-like_sf"/>
</dbReference>
<comment type="cofactor">
    <cofactor evidence="7">
        <name>Mg(2+)</name>
        <dbReference type="ChEBI" id="CHEBI:18420"/>
    </cofactor>
</comment>
<keyword evidence="4 7" id="KW-0460">Magnesium</keyword>
<keyword evidence="3 7" id="KW-0378">Hydrolase</keyword>
<dbReference type="CDD" id="cd07557">
    <property type="entry name" value="trimeric_dUTPase"/>
    <property type="match status" value="1"/>
</dbReference>
<evidence type="ECO:0000313" key="9">
    <source>
        <dbReference type="EMBL" id="KPJ64775.1"/>
    </source>
</evidence>
<comment type="function">
    <text evidence="7">This enzyme is involved in nucleotide metabolism: it produces dUMP, the immediate precursor of thymidine nucleotides and it decreases the intracellular concentration of dUTP so that uracil cannot be incorporated into DNA.</text>
</comment>
<dbReference type="EC" id="3.6.1.23" evidence="7"/>
<comment type="similarity">
    <text evidence="1 7">Belongs to the dUTPase family.</text>
</comment>
<dbReference type="GO" id="GO:0000287">
    <property type="term" value="F:magnesium ion binding"/>
    <property type="evidence" value="ECO:0007669"/>
    <property type="project" value="UniProtKB-UniRule"/>
</dbReference>
<evidence type="ECO:0000256" key="4">
    <source>
        <dbReference type="ARBA" id="ARBA00022842"/>
    </source>
</evidence>
<feature type="domain" description="dUTPase-like" evidence="8">
    <location>
        <begin position="15"/>
        <end position="145"/>
    </location>
</feature>
<comment type="caution">
    <text evidence="7">Lacks conserved residue(s) required for the propagation of feature annotation.</text>
</comment>